<dbReference type="InterPro" id="IPR051550">
    <property type="entry name" value="SCF-Subunits/Alg-Epimerases"/>
</dbReference>
<evidence type="ECO:0000313" key="5">
    <source>
        <dbReference type="EMBL" id="MBB4674944.1"/>
    </source>
</evidence>
<dbReference type="EMBL" id="JACHMH010000001">
    <property type="protein sequence ID" value="MBB4674944.1"/>
    <property type="molecule type" value="Genomic_DNA"/>
</dbReference>
<evidence type="ECO:0000256" key="2">
    <source>
        <dbReference type="SAM" id="MobiDB-lite"/>
    </source>
</evidence>
<protein>
    <submittedName>
        <fullName evidence="5">Parallel beta-helix repeat protein</fullName>
    </submittedName>
</protein>
<evidence type="ECO:0000313" key="6">
    <source>
        <dbReference type="Proteomes" id="UP000533598"/>
    </source>
</evidence>
<evidence type="ECO:0000256" key="3">
    <source>
        <dbReference type="SAM" id="SignalP"/>
    </source>
</evidence>
<evidence type="ECO:0000259" key="4">
    <source>
        <dbReference type="Pfam" id="PF13229"/>
    </source>
</evidence>
<gene>
    <name evidence="5" type="ORF">HNR67_001062</name>
</gene>
<dbReference type="PROSITE" id="PS51257">
    <property type="entry name" value="PROKAR_LIPOPROTEIN"/>
    <property type="match status" value="1"/>
</dbReference>
<feature type="chain" id="PRO_5038656514" evidence="3">
    <location>
        <begin position="23"/>
        <end position="444"/>
    </location>
</feature>
<reference evidence="5 6" key="1">
    <citation type="submission" date="2020-08" db="EMBL/GenBank/DDBJ databases">
        <title>Sequencing the genomes of 1000 actinobacteria strains.</title>
        <authorList>
            <person name="Klenk H.-P."/>
        </authorList>
    </citation>
    <scope>NUCLEOTIDE SEQUENCE [LARGE SCALE GENOMIC DNA]</scope>
    <source>
        <strain evidence="5 6">DSM 44230</strain>
    </source>
</reference>
<name>A0A7W7C839_9PSEU</name>
<dbReference type="InterPro" id="IPR039448">
    <property type="entry name" value="Beta_helix"/>
</dbReference>
<feature type="signal peptide" evidence="3">
    <location>
        <begin position="1"/>
        <end position="22"/>
    </location>
</feature>
<dbReference type="PANTHER" id="PTHR22990">
    <property type="entry name" value="F-BOX ONLY PROTEIN"/>
    <property type="match status" value="1"/>
</dbReference>
<sequence>MRAVFLRAAGLLAVIVLGSGCASGTAGQSPVRPATDGPTTVRVPRDAPTIQAAVDAAREGDLVLVSPGTYRETVQVRRANLVLRGTERNAVIIDGEVRRANGIVVTAPGVAVENLTVRNHTLNGVLITGMSDTAGGVARGSTGYRRLDTSVFPPLKGFRVSYLTASNNALYGIYAFDAQHGIIENNYASGSADSGIYVGQCKPCHIVVRDNVAERNAVGYEGANASTGMYVLRNRFVANRVGLTSNSDYQEALVPQEDAVIMGNLIGNNAEPASPAQADGGFGLGVGIAGGSRNLVSRNRIVGHPAAGVVLASSEDLPPNGNRIEGNVLSANGIDLVYAASARAPGAGNCLRDNRIGLTLPARLDTLMACPQPETARPGVPVPRLPAPRGISFRAVAQPPHLPDLPSAATAPGVPAGAELPPVDLDRISVPETAFLADCSGVRL</sequence>
<keyword evidence="1" id="KW-0677">Repeat</keyword>
<comment type="caution">
    <text evidence="5">The sequence shown here is derived from an EMBL/GenBank/DDBJ whole genome shotgun (WGS) entry which is preliminary data.</text>
</comment>
<dbReference type="InterPro" id="IPR012334">
    <property type="entry name" value="Pectin_lyas_fold"/>
</dbReference>
<proteinExistence type="predicted"/>
<dbReference type="InterPro" id="IPR006626">
    <property type="entry name" value="PbH1"/>
</dbReference>
<dbReference type="RefSeq" id="WP_312986485.1">
    <property type="nucleotide sequence ID" value="NZ_BAAAUI010000018.1"/>
</dbReference>
<keyword evidence="6" id="KW-1185">Reference proteome</keyword>
<organism evidence="5 6">
    <name type="scientific">Crossiella cryophila</name>
    <dbReference type="NCBI Taxonomy" id="43355"/>
    <lineage>
        <taxon>Bacteria</taxon>
        <taxon>Bacillati</taxon>
        <taxon>Actinomycetota</taxon>
        <taxon>Actinomycetes</taxon>
        <taxon>Pseudonocardiales</taxon>
        <taxon>Pseudonocardiaceae</taxon>
        <taxon>Crossiella</taxon>
    </lineage>
</organism>
<dbReference type="Pfam" id="PF13229">
    <property type="entry name" value="Beta_helix"/>
    <property type="match status" value="1"/>
</dbReference>
<dbReference type="Gene3D" id="2.160.20.10">
    <property type="entry name" value="Single-stranded right-handed beta-helix, Pectin lyase-like"/>
    <property type="match status" value="1"/>
</dbReference>
<accession>A0A7W7C839</accession>
<feature type="domain" description="Right handed beta helix" evidence="4">
    <location>
        <begin position="158"/>
        <end position="325"/>
    </location>
</feature>
<dbReference type="InterPro" id="IPR011050">
    <property type="entry name" value="Pectin_lyase_fold/virulence"/>
</dbReference>
<dbReference type="PANTHER" id="PTHR22990:SF15">
    <property type="entry name" value="F-BOX ONLY PROTEIN 10"/>
    <property type="match status" value="1"/>
</dbReference>
<keyword evidence="3" id="KW-0732">Signal</keyword>
<dbReference type="AlphaFoldDB" id="A0A7W7C839"/>
<dbReference type="Proteomes" id="UP000533598">
    <property type="component" value="Unassembled WGS sequence"/>
</dbReference>
<dbReference type="SUPFAM" id="SSF51126">
    <property type="entry name" value="Pectin lyase-like"/>
    <property type="match status" value="1"/>
</dbReference>
<dbReference type="SMART" id="SM00710">
    <property type="entry name" value="PbH1"/>
    <property type="match status" value="6"/>
</dbReference>
<feature type="region of interest" description="Disordered" evidence="2">
    <location>
        <begin position="23"/>
        <end position="43"/>
    </location>
</feature>
<evidence type="ECO:0000256" key="1">
    <source>
        <dbReference type="ARBA" id="ARBA00022737"/>
    </source>
</evidence>